<comment type="caution">
    <text evidence="1">The sequence shown here is derived from an EMBL/GenBank/DDBJ whole genome shotgun (WGS) entry which is preliminary data.</text>
</comment>
<dbReference type="SUPFAM" id="SSF56925">
    <property type="entry name" value="OMPA-like"/>
    <property type="match status" value="1"/>
</dbReference>
<accession>A0ABQ5VRY3</accession>
<dbReference type="Proteomes" id="UP001156694">
    <property type="component" value="Unassembled WGS sequence"/>
</dbReference>
<evidence type="ECO:0000313" key="2">
    <source>
        <dbReference type="Proteomes" id="UP001156694"/>
    </source>
</evidence>
<protein>
    <recommendedName>
        <fullName evidence="3">Transferrin-binding protein B C-lobe/N-lobe beta barrel domain-containing protein</fullName>
    </recommendedName>
</protein>
<gene>
    <name evidence="1" type="ORF">GCM10007939_03780</name>
</gene>
<dbReference type="Gene3D" id="2.40.160.90">
    <property type="match status" value="1"/>
</dbReference>
<dbReference type="PROSITE" id="PS51257">
    <property type="entry name" value="PROKAR_LIPOPROTEIN"/>
    <property type="match status" value="1"/>
</dbReference>
<name>A0ABQ5VRY3_9RHOB</name>
<reference evidence="2" key="1">
    <citation type="journal article" date="2019" name="Int. J. Syst. Evol. Microbiol.">
        <title>The Global Catalogue of Microorganisms (GCM) 10K type strain sequencing project: providing services to taxonomists for standard genome sequencing and annotation.</title>
        <authorList>
            <consortium name="The Broad Institute Genomics Platform"/>
            <consortium name="The Broad Institute Genome Sequencing Center for Infectious Disease"/>
            <person name="Wu L."/>
            <person name="Ma J."/>
        </authorList>
    </citation>
    <scope>NUCLEOTIDE SEQUENCE [LARGE SCALE GENOMIC DNA]</scope>
    <source>
        <strain evidence="2">NBRC 110140</strain>
    </source>
</reference>
<dbReference type="InterPro" id="IPR011250">
    <property type="entry name" value="OMP/PagP_B-barrel"/>
</dbReference>
<evidence type="ECO:0008006" key="3">
    <source>
        <dbReference type="Google" id="ProtNLM"/>
    </source>
</evidence>
<sequence>MQQSYIKNSLLGVSASLLLLGCSGSDEQSCGPVSGGLNGCSTVGTGDGNDSLTSEENSFAFDFTSASFNDQGTVDDSDDILTLVGGDFDGNNAYVRDPGNDRGNLLAFTNDFQEQGVIYYATYGESTSGALVGYLNATGDYVGSGDYIAAYSRNGGSNMPATGNANFTGGYAGAIVNTEGGGVALVEGDATLQVEFGENQKVTGLIENRSVTQADALYGFVPTLADTLVLNESNMTTGGIFTEGTVTAYDAGGTVLGDGDYKGAVGGPNASEAVGAVDVTINDEQELGIFVADCVAGNPSLICDP</sequence>
<dbReference type="RefSeq" id="WP_284375652.1">
    <property type="nucleotide sequence ID" value="NZ_BSNN01000002.1"/>
</dbReference>
<organism evidence="1 2">
    <name type="scientific">Amylibacter marinus</name>
    <dbReference type="NCBI Taxonomy" id="1475483"/>
    <lineage>
        <taxon>Bacteria</taxon>
        <taxon>Pseudomonadati</taxon>
        <taxon>Pseudomonadota</taxon>
        <taxon>Alphaproteobacteria</taxon>
        <taxon>Rhodobacterales</taxon>
        <taxon>Paracoccaceae</taxon>
        <taxon>Amylibacter</taxon>
    </lineage>
</organism>
<proteinExistence type="predicted"/>
<dbReference type="EMBL" id="BSNN01000002">
    <property type="protein sequence ID" value="GLQ34095.1"/>
    <property type="molecule type" value="Genomic_DNA"/>
</dbReference>
<keyword evidence="2" id="KW-1185">Reference proteome</keyword>
<evidence type="ECO:0000313" key="1">
    <source>
        <dbReference type="EMBL" id="GLQ34095.1"/>
    </source>
</evidence>